<evidence type="ECO:0000313" key="13">
    <source>
        <dbReference type="Proteomes" id="UP000192756"/>
    </source>
</evidence>
<proteinExistence type="inferred from homology"/>
<dbReference type="InterPro" id="IPR036942">
    <property type="entry name" value="Beta-barrel_TonB_sf"/>
</dbReference>
<dbReference type="InterPro" id="IPR037066">
    <property type="entry name" value="Plug_dom_sf"/>
</dbReference>
<accession>A0A1W1Z963</accession>
<comment type="subcellular location">
    <subcellularLocation>
        <location evidence="1 9">Cell outer membrane</location>
        <topology evidence="1 9">Multi-pass membrane protein</topology>
    </subcellularLocation>
</comment>
<keyword evidence="2 9" id="KW-0813">Transport</keyword>
<dbReference type="InterPro" id="IPR039426">
    <property type="entry name" value="TonB-dep_rcpt-like"/>
</dbReference>
<sequence>MKKSLLVFSLLLQFVALGAFAQQTIRGKVIDSLTKESLPGAVITLKGAGISTSTTSDGNFSIKKQDGSNVLVISYIGYNRKEVVVPAGKTDLGQITLTSSSNTMDEVMIVANSIAIDRKTPVALSVVNSERIAEKGGQQEFPELLKSVPGIYATKGTGGGFGDSRINMRGFQSANIAVMINGIPVNDMEDGRVFWSNWAGLNDVTSSIQVQRGLGASKVAVPSLGGTVNIQTRTTDVKKGGFIYQGLGSYGFNKTTFSYSTGLTDKGWAFSAMGSRNVGDGYVNGLAYEAYSYFFNVSKIINDKHTLSLTGFGAPQYHASRFERFTLAYYQDAPQGNKFNPNYGILDGKEKTISGNYYHKPQVSLNHSWIIDQTSSLSTALYGSMGRGGNEFPNNASLFLNTRTGNKYTPVDIDALVDLNTAAQDGKAVAYLQSYRNDHVWGGLMSTYKKKLNDKIDLLGGVDLRQYKGIHYNSVRNLLGAEYVLEVYNGAPTTSRGAGNINNPINMAKTGDKIGFYYDGLVGWQGAFVQGEYSYGDLSAFISLSGSNTSYQRVDHFKYLDSDPARKSAKVNYFGYQTKGGANYNIDQHHNVFGNVGYFEKAPIFEAVFAGYQNKKNADAVSEKILSYELGYGYRSTKFSGNVNIYRTTWKDRSTVNPFYDQATQQFYTANLSGVDALHQGVEVDFKYSPVHFLTINGMLSVGDWKWDSNVPKAVITDVNGAPLAGGSIGPLYMKGLKVGDQPQTTLALGASFDVTEDLRIGADYNYFGRYYSSFVPTLITSENLVPWQVPSYSLVDVNAVFKFKFAGIKSSMFANVNNLLGTEYISDSNAQFNNGISDVNNASVYYGAGRTWTVGLKVNF</sequence>
<organism evidence="12 13">
    <name type="scientific">Pedobacter africanus</name>
    <dbReference type="NCBI Taxonomy" id="151894"/>
    <lineage>
        <taxon>Bacteria</taxon>
        <taxon>Pseudomonadati</taxon>
        <taxon>Bacteroidota</taxon>
        <taxon>Sphingobacteriia</taxon>
        <taxon>Sphingobacteriales</taxon>
        <taxon>Sphingobacteriaceae</taxon>
        <taxon>Pedobacter</taxon>
    </lineage>
</organism>
<dbReference type="EMBL" id="FWXT01000001">
    <property type="protein sequence ID" value="SMC44945.1"/>
    <property type="molecule type" value="Genomic_DNA"/>
</dbReference>
<dbReference type="Gene3D" id="2.170.130.10">
    <property type="entry name" value="TonB-dependent receptor, plug domain"/>
    <property type="match status" value="1"/>
</dbReference>
<dbReference type="PANTHER" id="PTHR30069">
    <property type="entry name" value="TONB-DEPENDENT OUTER MEMBRANE RECEPTOR"/>
    <property type="match status" value="1"/>
</dbReference>
<keyword evidence="6" id="KW-0798">TonB box</keyword>
<evidence type="ECO:0000256" key="7">
    <source>
        <dbReference type="ARBA" id="ARBA00023136"/>
    </source>
</evidence>
<evidence type="ECO:0000256" key="10">
    <source>
        <dbReference type="SAM" id="SignalP"/>
    </source>
</evidence>
<evidence type="ECO:0000313" key="12">
    <source>
        <dbReference type="EMBL" id="SMC44945.1"/>
    </source>
</evidence>
<dbReference type="RefSeq" id="WP_084236832.1">
    <property type="nucleotide sequence ID" value="NZ_FWXT01000001.1"/>
</dbReference>
<keyword evidence="13" id="KW-1185">Reference proteome</keyword>
<keyword evidence="8 9" id="KW-0998">Cell outer membrane</keyword>
<protein>
    <submittedName>
        <fullName evidence="12">Outer membrane receptor proteins, mostly Fe transport</fullName>
    </submittedName>
</protein>
<reference evidence="13" key="1">
    <citation type="submission" date="2017-04" db="EMBL/GenBank/DDBJ databases">
        <authorList>
            <person name="Varghese N."/>
            <person name="Submissions S."/>
        </authorList>
    </citation>
    <scope>NUCLEOTIDE SEQUENCE [LARGE SCALE GENOMIC DNA]</scope>
    <source>
        <strain evidence="13">DSM 12126</strain>
    </source>
</reference>
<evidence type="ECO:0000256" key="9">
    <source>
        <dbReference type="PROSITE-ProRule" id="PRU01360"/>
    </source>
</evidence>
<keyword evidence="3 9" id="KW-1134">Transmembrane beta strand</keyword>
<dbReference type="InterPro" id="IPR008969">
    <property type="entry name" value="CarboxyPept-like_regulatory"/>
</dbReference>
<dbReference type="Gene3D" id="2.60.40.1120">
    <property type="entry name" value="Carboxypeptidase-like, regulatory domain"/>
    <property type="match status" value="1"/>
</dbReference>
<dbReference type="OrthoDB" id="1453181at2"/>
<evidence type="ECO:0000256" key="4">
    <source>
        <dbReference type="ARBA" id="ARBA00022692"/>
    </source>
</evidence>
<dbReference type="GO" id="GO:0009279">
    <property type="term" value="C:cell outer membrane"/>
    <property type="evidence" value="ECO:0007669"/>
    <property type="project" value="UniProtKB-SubCell"/>
</dbReference>
<dbReference type="Pfam" id="PF13715">
    <property type="entry name" value="CarbopepD_reg_2"/>
    <property type="match status" value="1"/>
</dbReference>
<dbReference type="GO" id="GO:0044718">
    <property type="term" value="P:siderophore transmembrane transport"/>
    <property type="evidence" value="ECO:0007669"/>
    <property type="project" value="TreeGrafter"/>
</dbReference>
<evidence type="ECO:0000256" key="6">
    <source>
        <dbReference type="ARBA" id="ARBA00023077"/>
    </source>
</evidence>
<dbReference type="SUPFAM" id="SSF49464">
    <property type="entry name" value="Carboxypeptidase regulatory domain-like"/>
    <property type="match status" value="1"/>
</dbReference>
<dbReference type="InterPro" id="IPR010917">
    <property type="entry name" value="TonB_rcpt_CS"/>
</dbReference>
<evidence type="ECO:0000256" key="3">
    <source>
        <dbReference type="ARBA" id="ARBA00022452"/>
    </source>
</evidence>
<dbReference type="PROSITE" id="PS52016">
    <property type="entry name" value="TONB_DEPENDENT_REC_3"/>
    <property type="match status" value="1"/>
</dbReference>
<evidence type="ECO:0000259" key="11">
    <source>
        <dbReference type="Pfam" id="PF07715"/>
    </source>
</evidence>
<keyword evidence="4 9" id="KW-0812">Transmembrane</keyword>
<name>A0A1W1Z963_9SPHI</name>
<comment type="similarity">
    <text evidence="9">Belongs to the TonB-dependent receptor family.</text>
</comment>
<keyword evidence="5 10" id="KW-0732">Signal</keyword>
<gene>
    <name evidence="12" type="ORF">SAMN04488524_0494</name>
</gene>
<evidence type="ECO:0000256" key="2">
    <source>
        <dbReference type="ARBA" id="ARBA00022448"/>
    </source>
</evidence>
<dbReference type="Proteomes" id="UP000192756">
    <property type="component" value="Unassembled WGS sequence"/>
</dbReference>
<dbReference type="GO" id="GO:0015344">
    <property type="term" value="F:siderophore uptake transmembrane transporter activity"/>
    <property type="evidence" value="ECO:0007669"/>
    <property type="project" value="TreeGrafter"/>
</dbReference>
<evidence type="ECO:0000256" key="1">
    <source>
        <dbReference type="ARBA" id="ARBA00004571"/>
    </source>
</evidence>
<dbReference type="InterPro" id="IPR012910">
    <property type="entry name" value="Plug_dom"/>
</dbReference>
<dbReference type="AlphaFoldDB" id="A0A1W1Z963"/>
<feature type="signal peptide" evidence="10">
    <location>
        <begin position="1"/>
        <end position="21"/>
    </location>
</feature>
<evidence type="ECO:0000256" key="5">
    <source>
        <dbReference type="ARBA" id="ARBA00022729"/>
    </source>
</evidence>
<dbReference type="PROSITE" id="PS01156">
    <property type="entry name" value="TONB_DEPENDENT_REC_2"/>
    <property type="match status" value="1"/>
</dbReference>
<dbReference type="STRING" id="151894.SAMN04488524_0494"/>
<feature type="domain" description="TonB-dependent receptor plug" evidence="11">
    <location>
        <begin position="118"/>
        <end position="226"/>
    </location>
</feature>
<evidence type="ECO:0000256" key="8">
    <source>
        <dbReference type="ARBA" id="ARBA00023237"/>
    </source>
</evidence>
<keyword evidence="7 9" id="KW-0472">Membrane</keyword>
<dbReference type="PANTHER" id="PTHR30069:SF50">
    <property type="entry name" value="TONB-DEPENDENT RECEPTOR HI_1217-RELATED"/>
    <property type="match status" value="1"/>
</dbReference>
<dbReference type="SUPFAM" id="SSF56935">
    <property type="entry name" value="Porins"/>
    <property type="match status" value="1"/>
</dbReference>
<dbReference type="Gene3D" id="2.40.170.20">
    <property type="entry name" value="TonB-dependent receptor, beta-barrel domain"/>
    <property type="match status" value="1"/>
</dbReference>
<dbReference type="Pfam" id="PF07715">
    <property type="entry name" value="Plug"/>
    <property type="match status" value="1"/>
</dbReference>
<feature type="chain" id="PRO_5012732283" evidence="10">
    <location>
        <begin position="22"/>
        <end position="861"/>
    </location>
</feature>
<keyword evidence="12" id="KW-0675">Receptor</keyword>